<dbReference type="PANTHER" id="PTHR48099:SF5">
    <property type="entry name" value="C-1-TETRAHYDROFOLATE SYNTHASE, CYTOPLASMIC"/>
    <property type="match status" value="1"/>
</dbReference>
<evidence type="ECO:0000259" key="13">
    <source>
        <dbReference type="Pfam" id="PF00763"/>
    </source>
</evidence>
<sequence>MSGETIILDGKKVADDIKEEIAEQVTKIVDQGGKRPHLAAILVGDDGASHTYVNNKIKSCKKVGFEYTLLNFPDSISENKLMSEIERINADDDIDGLIVQLPLPEHISSTKVTERIMPEKDVDGFTNLNYGKITSKNPGLMPATPYGIVELLKRYDIDIQGKHCVMVGNSRTVGAPMSIIMSYHENATVTVCHIHTNNLEEHTKKADILIVATGKPGLIKGDMVKEGVIVVDVGITRIASDEASKGYVLKGDVEFDEVAPKSSYITPVPGGVGPMTIASLLLNTLKASQSRAKSKVV</sequence>
<dbReference type="CDD" id="cd01080">
    <property type="entry name" value="NAD_bind_m-THF_DH_Cyclohyd"/>
    <property type="match status" value="1"/>
</dbReference>
<dbReference type="InterPro" id="IPR020867">
    <property type="entry name" value="THF_DH/CycHdrlase_CS"/>
</dbReference>
<evidence type="ECO:0000256" key="2">
    <source>
        <dbReference type="ARBA" id="ARBA00011738"/>
    </source>
</evidence>
<comment type="catalytic activity">
    <reaction evidence="12">
        <text>(6R)-5,10-methenyltetrahydrofolate + H2O = (6R)-10-formyltetrahydrofolate + H(+)</text>
        <dbReference type="Rhea" id="RHEA:23700"/>
        <dbReference type="ChEBI" id="CHEBI:15377"/>
        <dbReference type="ChEBI" id="CHEBI:15378"/>
        <dbReference type="ChEBI" id="CHEBI:57455"/>
        <dbReference type="ChEBI" id="CHEBI:195366"/>
        <dbReference type="EC" id="3.5.4.9"/>
    </reaction>
</comment>
<keyword evidence="6 12" id="KW-0378">Hydrolase</keyword>
<comment type="subunit">
    <text evidence="2 12">Homodimer.</text>
</comment>
<dbReference type="GO" id="GO:0004477">
    <property type="term" value="F:methenyltetrahydrofolate cyclohydrolase activity"/>
    <property type="evidence" value="ECO:0007669"/>
    <property type="project" value="UniProtKB-UniRule"/>
</dbReference>
<evidence type="ECO:0000256" key="10">
    <source>
        <dbReference type="ARBA" id="ARBA00023167"/>
    </source>
</evidence>
<evidence type="ECO:0000256" key="9">
    <source>
        <dbReference type="ARBA" id="ARBA00023102"/>
    </source>
</evidence>
<keyword evidence="4 12" id="KW-0028">Amino-acid biosynthesis</keyword>
<keyword evidence="8 12" id="KW-0560">Oxidoreductase</keyword>
<keyword evidence="5 12" id="KW-0658">Purine biosynthesis</keyword>
<evidence type="ECO:0000256" key="1">
    <source>
        <dbReference type="ARBA" id="ARBA00004777"/>
    </source>
</evidence>
<reference evidence="15" key="1">
    <citation type="submission" date="2021-01" db="EMBL/GenBank/DDBJ databases">
        <title>Fulvivirga kasyanovii gen. nov., sp nov., a novel member of the phylum Bacteroidetes isolated from seawater in a mussel farm.</title>
        <authorList>
            <person name="Zhao L.-H."/>
            <person name="Wang Z.-J."/>
        </authorList>
    </citation>
    <scope>NUCLEOTIDE SEQUENCE</scope>
    <source>
        <strain evidence="15">2943</strain>
    </source>
</reference>
<dbReference type="EC" id="3.5.4.9" evidence="12"/>
<dbReference type="GO" id="GO:0005829">
    <property type="term" value="C:cytosol"/>
    <property type="evidence" value="ECO:0007669"/>
    <property type="project" value="TreeGrafter"/>
</dbReference>
<dbReference type="SUPFAM" id="SSF53223">
    <property type="entry name" value="Aminoacid dehydrogenase-like, N-terminal domain"/>
    <property type="match status" value="1"/>
</dbReference>
<keyword evidence="3 12" id="KW-0554">One-carbon metabolism</keyword>
<dbReference type="InterPro" id="IPR036291">
    <property type="entry name" value="NAD(P)-bd_dom_sf"/>
</dbReference>
<dbReference type="Gene3D" id="3.40.50.10860">
    <property type="entry name" value="Leucine Dehydrogenase, chain A, domain 1"/>
    <property type="match status" value="1"/>
</dbReference>
<evidence type="ECO:0000313" key="15">
    <source>
        <dbReference type="EMBL" id="MBL3656055.1"/>
    </source>
</evidence>
<feature type="binding site" evidence="12">
    <location>
        <position position="235"/>
    </location>
    <ligand>
        <name>NADP(+)</name>
        <dbReference type="ChEBI" id="CHEBI:58349"/>
    </ligand>
</feature>
<evidence type="ECO:0000256" key="5">
    <source>
        <dbReference type="ARBA" id="ARBA00022755"/>
    </source>
</evidence>
<comment type="catalytic activity">
    <reaction evidence="12">
        <text>(6R)-5,10-methylene-5,6,7,8-tetrahydrofolate + NADP(+) = (6R)-5,10-methenyltetrahydrofolate + NADPH</text>
        <dbReference type="Rhea" id="RHEA:22812"/>
        <dbReference type="ChEBI" id="CHEBI:15636"/>
        <dbReference type="ChEBI" id="CHEBI:57455"/>
        <dbReference type="ChEBI" id="CHEBI:57783"/>
        <dbReference type="ChEBI" id="CHEBI:58349"/>
        <dbReference type="EC" id="1.5.1.5"/>
    </reaction>
</comment>
<dbReference type="InterPro" id="IPR046346">
    <property type="entry name" value="Aminoacid_DH-like_N_sf"/>
</dbReference>
<evidence type="ECO:0000256" key="12">
    <source>
        <dbReference type="HAMAP-Rule" id="MF_01576"/>
    </source>
</evidence>
<dbReference type="GO" id="GO:0006164">
    <property type="term" value="P:purine nucleotide biosynthetic process"/>
    <property type="evidence" value="ECO:0007669"/>
    <property type="project" value="UniProtKB-KW"/>
</dbReference>
<dbReference type="GO" id="GO:0000105">
    <property type="term" value="P:L-histidine biosynthetic process"/>
    <property type="evidence" value="ECO:0007669"/>
    <property type="project" value="UniProtKB-KW"/>
</dbReference>
<name>A0A937F851_9BACT</name>
<evidence type="ECO:0000256" key="6">
    <source>
        <dbReference type="ARBA" id="ARBA00022801"/>
    </source>
</evidence>
<evidence type="ECO:0000256" key="3">
    <source>
        <dbReference type="ARBA" id="ARBA00022563"/>
    </source>
</evidence>
<dbReference type="GO" id="GO:0035999">
    <property type="term" value="P:tetrahydrofolate interconversion"/>
    <property type="evidence" value="ECO:0007669"/>
    <property type="project" value="UniProtKB-UniRule"/>
</dbReference>
<accession>A0A937F851</accession>
<dbReference type="InterPro" id="IPR020631">
    <property type="entry name" value="THF_DH/CycHdrlase_NAD-bd_dom"/>
</dbReference>
<evidence type="ECO:0000313" key="16">
    <source>
        <dbReference type="Proteomes" id="UP000659388"/>
    </source>
</evidence>
<dbReference type="GO" id="GO:0004488">
    <property type="term" value="F:methylenetetrahydrofolate dehydrogenase (NADP+) activity"/>
    <property type="evidence" value="ECO:0007669"/>
    <property type="project" value="UniProtKB-UniRule"/>
</dbReference>
<dbReference type="SUPFAM" id="SSF51735">
    <property type="entry name" value="NAD(P)-binding Rossmann-fold domains"/>
    <property type="match status" value="1"/>
</dbReference>
<dbReference type="FunFam" id="3.40.50.720:FF:000189">
    <property type="entry name" value="Bifunctional protein FolD"/>
    <property type="match status" value="1"/>
</dbReference>
<evidence type="ECO:0000256" key="4">
    <source>
        <dbReference type="ARBA" id="ARBA00022605"/>
    </source>
</evidence>
<dbReference type="PANTHER" id="PTHR48099">
    <property type="entry name" value="C-1-TETRAHYDROFOLATE SYNTHASE, CYTOPLASMIC-RELATED"/>
    <property type="match status" value="1"/>
</dbReference>
<evidence type="ECO:0000256" key="7">
    <source>
        <dbReference type="ARBA" id="ARBA00022857"/>
    </source>
</evidence>
<evidence type="ECO:0000259" key="14">
    <source>
        <dbReference type="Pfam" id="PF02882"/>
    </source>
</evidence>
<dbReference type="GO" id="GO:0009086">
    <property type="term" value="P:methionine biosynthetic process"/>
    <property type="evidence" value="ECO:0007669"/>
    <property type="project" value="UniProtKB-KW"/>
</dbReference>
<keyword evidence="16" id="KW-1185">Reference proteome</keyword>
<dbReference type="RefSeq" id="WP_202243834.1">
    <property type="nucleotide sequence ID" value="NZ_JAESIY010000004.1"/>
</dbReference>
<dbReference type="AlphaFoldDB" id="A0A937F851"/>
<feature type="domain" description="Tetrahydrofolate dehydrogenase/cyclohydrolase catalytic" evidence="13">
    <location>
        <begin position="8"/>
        <end position="123"/>
    </location>
</feature>
<dbReference type="InterPro" id="IPR000672">
    <property type="entry name" value="THF_DH/CycHdrlase"/>
</dbReference>
<comment type="caution">
    <text evidence="15">The sequence shown here is derived from an EMBL/GenBank/DDBJ whole genome shotgun (WGS) entry which is preliminary data.</text>
</comment>
<dbReference type="FunFam" id="3.40.50.10860:FF:000005">
    <property type="entry name" value="C-1-tetrahydrofolate synthase, cytoplasmic, putative"/>
    <property type="match status" value="1"/>
</dbReference>
<gene>
    <name evidence="12" type="primary">folD</name>
    <name evidence="15" type="ORF">JL102_07940</name>
</gene>
<evidence type="ECO:0000256" key="11">
    <source>
        <dbReference type="ARBA" id="ARBA00023268"/>
    </source>
</evidence>
<dbReference type="EMBL" id="JAESIY010000004">
    <property type="protein sequence ID" value="MBL3656055.1"/>
    <property type="molecule type" value="Genomic_DNA"/>
</dbReference>
<comment type="function">
    <text evidence="12">Catalyzes the oxidation of 5,10-methylenetetrahydrofolate to 5,10-methenyltetrahydrofolate and then the hydrolysis of 5,10-methenyltetrahydrofolate to 10-formyltetrahydrofolate.</text>
</comment>
<dbReference type="EC" id="1.5.1.5" evidence="12"/>
<comment type="similarity">
    <text evidence="12">Belongs to the tetrahydrofolate dehydrogenase/cyclohydrolase family.</text>
</comment>
<dbReference type="Pfam" id="PF02882">
    <property type="entry name" value="THF_DHG_CYH_C"/>
    <property type="match status" value="1"/>
</dbReference>
<keyword evidence="9 12" id="KW-0368">Histidine biosynthesis</keyword>
<feature type="domain" description="Tetrahydrofolate dehydrogenase/cyclohydrolase NAD(P)-binding" evidence="14">
    <location>
        <begin position="142"/>
        <end position="290"/>
    </location>
</feature>
<keyword evidence="7 12" id="KW-0521">NADP</keyword>
<organism evidence="15 16">
    <name type="scientific">Fulvivirga sediminis</name>
    <dbReference type="NCBI Taxonomy" id="2803949"/>
    <lineage>
        <taxon>Bacteria</taxon>
        <taxon>Pseudomonadati</taxon>
        <taxon>Bacteroidota</taxon>
        <taxon>Cytophagia</taxon>
        <taxon>Cytophagales</taxon>
        <taxon>Fulvivirgaceae</taxon>
        <taxon>Fulvivirga</taxon>
    </lineage>
</organism>
<dbReference type="Gene3D" id="3.40.50.720">
    <property type="entry name" value="NAD(P)-binding Rossmann-like Domain"/>
    <property type="match status" value="1"/>
</dbReference>
<dbReference type="InterPro" id="IPR020630">
    <property type="entry name" value="THF_DH/CycHdrlase_cat_dom"/>
</dbReference>
<evidence type="ECO:0000256" key="8">
    <source>
        <dbReference type="ARBA" id="ARBA00023002"/>
    </source>
</evidence>
<dbReference type="Pfam" id="PF00763">
    <property type="entry name" value="THF_DHG_CYH"/>
    <property type="match status" value="1"/>
</dbReference>
<dbReference type="PROSITE" id="PS00767">
    <property type="entry name" value="THF_DHG_CYH_2"/>
    <property type="match status" value="1"/>
</dbReference>
<dbReference type="PROSITE" id="PS00766">
    <property type="entry name" value="THF_DHG_CYH_1"/>
    <property type="match status" value="1"/>
</dbReference>
<keyword evidence="10 12" id="KW-0486">Methionine biosynthesis</keyword>
<dbReference type="HAMAP" id="MF_01576">
    <property type="entry name" value="THF_DHG_CYH"/>
    <property type="match status" value="1"/>
</dbReference>
<feature type="binding site" evidence="12">
    <location>
        <position position="194"/>
    </location>
    <ligand>
        <name>NADP(+)</name>
        <dbReference type="ChEBI" id="CHEBI:58349"/>
    </ligand>
</feature>
<dbReference type="Proteomes" id="UP000659388">
    <property type="component" value="Unassembled WGS sequence"/>
</dbReference>
<dbReference type="PRINTS" id="PR00085">
    <property type="entry name" value="THFDHDRGNASE"/>
</dbReference>
<protein>
    <recommendedName>
        <fullName evidence="12">Bifunctional protein FolD</fullName>
    </recommendedName>
    <domain>
        <recommendedName>
            <fullName evidence="12">Methylenetetrahydrofolate dehydrogenase</fullName>
            <ecNumber evidence="12">1.5.1.5</ecNumber>
        </recommendedName>
    </domain>
    <domain>
        <recommendedName>
            <fullName evidence="12">Methenyltetrahydrofolate cyclohydrolase</fullName>
            <ecNumber evidence="12">3.5.4.9</ecNumber>
        </recommendedName>
    </domain>
</protein>
<feature type="binding site" evidence="12">
    <location>
        <begin position="168"/>
        <end position="170"/>
    </location>
    <ligand>
        <name>NADP(+)</name>
        <dbReference type="ChEBI" id="CHEBI:58349"/>
    </ligand>
</feature>
<keyword evidence="11 12" id="KW-0511">Multifunctional enzyme</keyword>
<proteinExistence type="inferred from homology"/>
<comment type="pathway">
    <text evidence="1 12">One-carbon metabolism; tetrahydrofolate interconversion.</text>
</comment>